<evidence type="ECO:0000313" key="4">
    <source>
        <dbReference type="Proteomes" id="UP000011083"/>
    </source>
</evidence>
<feature type="region of interest" description="Disordered" evidence="1">
    <location>
        <begin position="387"/>
        <end position="425"/>
    </location>
</feature>
<feature type="compositionally biased region" description="Acidic residues" evidence="1">
    <location>
        <begin position="112"/>
        <end position="121"/>
    </location>
</feature>
<dbReference type="KEGG" id="acan:ACA1_134400"/>
<evidence type="ECO:0000313" key="3">
    <source>
        <dbReference type="EMBL" id="ELR11363.1"/>
    </source>
</evidence>
<feature type="compositionally biased region" description="Basic and acidic residues" evidence="1">
    <location>
        <begin position="1"/>
        <end position="30"/>
    </location>
</feature>
<feature type="compositionally biased region" description="Polar residues" evidence="1">
    <location>
        <begin position="185"/>
        <end position="195"/>
    </location>
</feature>
<proteinExistence type="predicted"/>
<feature type="domain" description="C2 NT-type" evidence="2">
    <location>
        <begin position="1"/>
        <end position="73"/>
    </location>
</feature>
<evidence type="ECO:0000259" key="2">
    <source>
        <dbReference type="PROSITE" id="PS51840"/>
    </source>
</evidence>
<organism evidence="3 4">
    <name type="scientific">Acanthamoeba castellanii (strain ATCC 30010 / Neff)</name>
    <dbReference type="NCBI Taxonomy" id="1257118"/>
    <lineage>
        <taxon>Eukaryota</taxon>
        <taxon>Amoebozoa</taxon>
        <taxon>Discosea</taxon>
        <taxon>Longamoebia</taxon>
        <taxon>Centramoebida</taxon>
        <taxon>Acanthamoebidae</taxon>
        <taxon>Acanthamoeba</taxon>
    </lineage>
</organism>
<feature type="compositionally biased region" description="Basic and acidic residues" evidence="1">
    <location>
        <begin position="156"/>
        <end position="170"/>
    </location>
</feature>
<feature type="compositionally biased region" description="Basic residues" evidence="1">
    <location>
        <begin position="398"/>
        <end position="408"/>
    </location>
</feature>
<accession>L8GF46</accession>
<dbReference type="Proteomes" id="UP000011083">
    <property type="component" value="Unassembled WGS sequence"/>
</dbReference>
<feature type="compositionally biased region" description="Low complexity" evidence="1">
    <location>
        <begin position="196"/>
        <end position="210"/>
    </location>
</feature>
<dbReference type="InterPro" id="IPR019448">
    <property type="entry name" value="NT-C2"/>
</dbReference>
<dbReference type="VEuPathDB" id="AmoebaDB:ACA1_134400"/>
<sequence length="477" mass="53134">MLQDEKSKKFDTKKLELTVKEDDKKPRDVGKLTVELGDYASAGKHGPFTLALDGDKKASKKSSKDSSRGSPSVKFDVESEWTHFNKKKITDKKKEGKEGVEIDGVEYGLETDNSDMSEDDATTLGDMSESESEIESEEEEDSDADEGMKEMSAPVKRNDDLKRLEAEAADLRSQLKQKAEDNERLTQLLSAEQQKSSAGASGVASSGATAELEEELESTQKKLKKAKKEIEEKEKRIDELQLLVVKAGSSTSGASAGESVEALKKQVDKQKTDIKALNKENRDSKDKIETLQQELDRAKSGGGGGGAGSDAKELENLRKKLKSFEKEKEEDELIEREIYCMTTKYRSITAATVRLWRHRWRFPVPGRRPCTRLWAPASRGRSAIAVQAGPAVRERPPRRSVATHHATRRNSFTASGGPGRRMSGERSSRVALLRVQRWRPHFPIMIHVLCKVTVLPPNLSFLLTQGCPTFKKARLFL</sequence>
<gene>
    <name evidence="3" type="ORF">ACA1_134400</name>
</gene>
<dbReference type="EMBL" id="KB008153">
    <property type="protein sequence ID" value="ELR11363.1"/>
    <property type="molecule type" value="Genomic_DNA"/>
</dbReference>
<dbReference type="AlphaFoldDB" id="L8GF46"/>
<dbReference type="PROSITE" id="PS51840">
    <property type="entry name" value="C2_NT"/>
    <property type="match status" value="1"/>
</dbReference>
<evidence type="ECO:0000256" key="1">
    <source>
        <dbReference type="SAM" id="MobiDB-lite"/>
    </source>
</evidence>
<dbReference type="RefSeq" id="XP_004333376.1">
    <property type="nucleotide sequence ID" value="XM_004333328.1"/>
</dbReference>
<feature type="region of interest" description="Disordered" evidence="1">
    <location>
        <begin position="1"/>
        <end position="232"/>
    </location>
</feature>
<feature type="compositionally biased region" description="Basic and acidic residues" evidence="1">
    <location>
        <begin position="53"/>
        <end position="67"/>
    </location>
</feature>
<reference evidence="3 4" key="1">
    <citation type="journal article" date="2013" name="Genome Biol.">
        <title>Genome of Acanthamoeba castellanii highlights extensive lateral gene transfer and early evolution of tyrosine kinase signaling.</title>
        <authorList>
            <person name="Clarke M."/>
            <person name="Lohan A.J."/>
            <person name="Liu B."/>
            <person name="Lagkouvardos I."/>
            <person name="Roy S."/>
            <person name="Zafar N."/>
            <person name="Bertelli C."/>
            <person name="Schilde C."/>
            <person name="Kianianmomeni A."/>
            <person name="Burglin T.R."/>
            <person name="Frech C."/>
            <person name="Turcotte B."/>
            <person name="Kopec K.O."/>
            <person name="Synnott J.M."/>
            <person name="Choo C."/>
            <person name="Paponov I."/>
            <person name="Finkler A."/>
            <person name="Soon Heng Tan C."/>
            <person name="Hutchins A.P."/>
            <person name="Weinmeier T."/>
            <person name="Rattei T."/>
            <person name="Chu J.S."/>
            <person name="Gimenez G."/>
            <person name="Irimia M."/>
            <person name="Rigden D.J."/>
            <person name="Fitzpatrick D.A."/>
            <person name="Lorenzo-Morales J."/>
            <person name="Bateman A."/>
            <person name="Chiu C.H."/>
            <person name="Tang P."/>
            <person name="Hegemann P."/>
            <person name="Fromm H."/>
            <person name="Raoult D."/>
            <person name="Greub G."/>
            <person name="Miranda-Saavedra D."/>
            <person name="Chen N."/>
            <person name="Nash P."/>
            <person name="Ginger M.L."/>
            <person name="Horn M."/>
            <person name="Schaap P."/>
            <person name="Caler L."/>
            <person name="Loftus B."/>
        </authorList>
    </citation>
    <scope>NUCLEOTIDE SEQUENCE [LARGE SCALE GENOMIC DNA]</scope>
    <source>
        <strain evidence="3 4">Neff</strain>
    </source>
</reference>
<feature type="compositionally biased region" description="Acidic residues" evidence="1">
    <location>
        <begin position="128"/>
        <end position="145"/>
    </location>
</feature>
<dbReference type="GeneID" id="14911829"/>
<keyword evidence="4" id="KW-1185">Reference proteome</keyword>
<protein>
    <recommendedName>
        <fullName evidence="2">C2 NT-type domain-containing protein</fullName>
    </recommendedName>
</protein>
<name>L8GF46_ACACF</name>